<keyword evidence="4" id="KW-1185">Reference proteome</keyword>
<dbReference type="KEGG" id="azo:azo3784"/>
<gene>
    <name evidence="3" type="ordered locus">azo3784</name>
</gene>
<dbReference type="HOGENOM" id="CLU_2165777_0_0_4"/>
<accession>A1KC44</accession>
<name>A1KC44_AZOSB</name>
<keyword evidence="2" id="KW-0732">Signal</keyword>
<evidence type="ECO:0000313" key="4">
    <source>
        <dbReference type="Proteomes" id="UP000002588"/>
    </source>
</evidence>
<feature type="signal peptide" evidence="2">
    <location>
        <begin position="1"/>
        <end position="27"/>
    </location>
</feature>
<feature type="region of interest" description="Disordered" evidence="1">
    <location>
        <begin position="65"/>
        <end position="88"/>
    </location>
</feature>
<evidence type="ECO:0000256" key="1">
    <source>
        <dbReference type="SAM" id="MobiDB-lite"/>
    </source>
</evidence>
<dbReference type="EMBL" id="AM406670">
    <property type="protein sequence ID" value="CAL96400.1"/>
    <property type="molecule type" value="Genomic_DNA"/>
</dbReference>
<reference evidence="3 4" key="1">
    <citation type="journal article" date="2006" name="Nat. Biotechnol.">
        <title>Complete genome of the mutualistic, N2-fixing grass endophyte Azoarcus sp. strain BH72.</title>
        <authorList>
            <person name="Krause A."/>
            <person name="Ramakumar A."/>
            <person name="Bartels D."/>
            <person name="Battistoni F."/>
            <person name="Bekel T."/>
            <person name="Boch J."/>
            <person name="Boehm M."/>
            <person name="Friedrich F."/>
            <person name="Hurek T."/>
            <person name="Krause L."/>
            <person name="Linke B."/>
            <person name="McHardy A.C."/>
            <person name="Sarkar A."/>
            <person name="Schneiker S."/>
            <person name="Syed A.A."/>
            <person name="Thauer R."/>
            <person name="Vorhoelter F.-J."/>
            <person name="Weidner S."/>
            <person name="Puehler A."/>
            <person name="Reinhold-Hurek B."/>
            <person name="Kaiser O."/>
            <person name="Goesmann A."/>
        </authorList>
    </citation>
    <scope>NUCLEOTIDE SEQUENCE [LARGE SCALE GENOMIC DNA]</scope>
    <source>
        <strain evidence="3 4">BH72</strain>
    </source>
</reference>
<evidence type="ECO:0000256" key="2">
    <source>
        <dbReference type="SAM" id="SignalP"/>
    </source>
</evidence>
<proteinExistence type="predicted"/>
<feature type="chain" id="PRO_5002635563" evidence="2">
    <location>
        <begin position="28"/>
        <end position="110"/>
    </location>
</feature>
<dbReference type="STRING" id="62928.azo3784"/>
<organism evidence="3 4">
    <name type="scientific">Azoarcus sp. (strain BH72)</name>
    <dbReference type="NCBI Taxonomy" id="418699"/>
    <lineage>
        <taxon>Bacteria</taxon>
        <taxon>Pseudomonadati</taxon>
        <taxon>Pseudomonadota</taxon>
        <taxon>Betaproteobacteria</taxon>
        <taxon>Rhodocyclales</taxon>
        <taxon>Zoogloeaceae</taxon>
        <taxon>Azoarcus</taxon>
    </lineage>
</organism>
<protein>
    <submittedName>
        <fullName evidence="3">Hypothetical secreted protein</fullName>
    </submittedName>
</protein>
<dbReference type="Proteomes" id="UP000002588">
    <property type="component" value="Chromosome"/>
</dbReference>
<dbReference type="AlphaFoldDB" id="A1KC44"/>
<sequence>MMKRLIQRSLSLAAAGLLLGLGAPAIAGQDGMHGMDRTERLNRTTELSGELRYSVYDLNRQHQEAARMTGQMGQAGRAGPEEIPGGRLHQLYMGDTRNSIYDEQHERKTW</sequence>
<evidence type="ECO:0000313" key="3">
    <source>
        <dbReference type="EMBL" id="CAL96400.1"/>
    </source>
</evidence>